<protein>
    <recommendedName>
        <fullName evidence="2">histidine kinase</fullName>
        <ecNumber evidence="2">2.7.13.3</ecNumber>
    </recommendedName>
</protein>
<keyword evidence="7" id="KW-0418">Kinase</keyword>
<feature type="transmembrane region" description="Helical" evidence="11">
    <location>
        <begin position="270"/>
        <end position="293"/>
    </location>
</feature>
<feature type="transmembrane region" description="Helical" evidence="11">
    <location>
        <begin position="356"/>
        <end position="375"/>
    </location>
</feature>
<gene>
    <name evidence="13" type="ORF">JOF56_007295</name>
</gene>
<dbReference type="PANTHER" id="PTHR44936:SF9">
    <property type="entry name" value="SENSOR PROTEIN CREC"/>
    <property type="match status" value="1"/>
</dbReference>
<dbReference type="Gene3D" id="6.10.340.10">
    <property type="match status" value="2"/>
</dbReference>
<dbReference type="PROSITE" id="PS50885">
    <property type="entry name" value="HAMP"/>
    <property type="match status" value="2"/>
</dbReference>
<dbReference type="SUPFAM" id="SSF158472">
    <property type="entry name" value="HAMP domain-like"/>
    <property type="match status" value="1"/>
</dbReference>
<keyword evidence="8" id="KW-0067">ATP-binding</keyword>
<dbReference type="Proteomes" id="UP001519332">
    <property type="component" value="Unassembled WGS sequence"/>
</dbReference>
<evidence type="ECO:0000256" key="11">
    <source>
        <dbReference type="SAM" id="Phobius"/>
    </source>
</evidence>
<keyword evidence="14" id="KW-1185">Reference proteome</keyword>
<keyword evidence="5 11" id="KW-0812">Transmembrane</keyword>
<evidence type="ECO:0000256" key="1">
    <source>
        <dbReference type="ARBA" id="ARBA00000085"/>
    </source>
</evidence>
<feature type="transmembrane region" description="Helical" evidence="11">
    <location>
        <begin position="610"/>
        <end position="636"/>
    </location>
</feature>
<evidence type="ECO:0000256" key="3">
    <source>
        <dbReference type="ARBA" id="ARBA00022553"/>
    </source>
</evidence>
<dbReference type="RefSeq" id="WP_209643921.1">
    <property type="nucleotide sequence ID" value="NZ_JAGINW010000001.1"/>
</dbReference>
<dbReference type="EMBL" id="JAGINW010000001">
    <property type="protein sequence ID" value="MBP2326910.1"/>
    <property type="molecule type" value="Genomic_DNA"/>
</dbReference>
<keyword evidence="4" id="KW-0808">Transferase</keyword>
<keyword evidence="3" id="KW-0597">Phosphoprotein</keyword>
<feature type="domain" description="HAMP" evidence="12">
    <location>
        <begin position="290"/>
        <end position="337"/>
    </location>
</feature>
<accession>A0ABS4TR74</accession>
<proteinExistence type="predicted"/>
<dbReference type="SMART" id="SM00304">
    <property type="entry name" value="HAMP"/>
    <property type="match status" value="2"/>
</dbReference>
<evidence type="ECO:0000256" key="5">
    <source>
        <dbReference type="ARBA" id="ARBA00022692"/>
    </source>
</evidence>
<dbReference type="Pfam" id="PF00672">
    <property type="entry name" value="HAMP"/>
    <property type="match status" value="2"/>
</dbReference>
<keyword evidence="6" id="KW-0547">Nucleotide-binding</keyword>
<keyword evidence="10" id="KW-0902">Two-component regulatory system</keyword>
<dbReference type="InterPro" id="IPR003660">
    <property type="entry name" value="HAMP_dom"/>
</dbReference>
<keyword evidence="9 11" id="KW-1133">Transmembrane helix</keyword>
<organism evidence="13 14">
    <name type="scientific">Kibdelosporangium banguiense</name>
    <dbReference type="NCBI Taxonomy" id="1365924"/>
    <lineage>
        <taxon>Bacteria</taxon>
        <taxon>Bacillati</taxon>
        <taxon>Actinomycetota</taxon>
        <taxon>Actinomycetes</taxon>
        <taxon>Pseudonocardiales</taxon>
        <taxon>Pseudonocardiaceae</taxon>
        <taxon>Kibdelosporangium</taxon>
    </lineage>
</organism>
<evidence type="ECO:0000313" key="13">
    <source>
        <dbReference type="EMBL" id="MBP2326910.1"/>
    </source>
</evidence>
<reference evidence="13 14" key="1">
    <citation type="submission" date="2021-03" db="EMBL/GenBank/DDBJ databases">
        <title>Sequencing the genomes of 1000 actinobacteria strains.</title>
        <authorList>
            <person name="Klenk H.-P."/>
        </authorList>
    </citation>
    <scope>NUCLEOTIDE SEQUENCE [LARGE SCALE GENOMIC DNA]</scope>
    <source>
        <strain evidence="13 14">DSM 46670</strain>
    </source>
</reference>
<evidence type="ECO:0000259" key="12">
    <source>
        <dbReference type="PROSITE" id="PS50885"/>
    </source>
</evidence>
<evidence type="ECO:0000313" key="14">
    <source>
        <dbReference type="Proteomes" id="UP001519332"/>
    </source>
</evidence>
<evidence type="ECO:0000256" key="8">
    <source>
        <dbReference type="ARBA" id="ARBA00022840"/>
    </source>
</evidence>
<keyword evidence="11" id="KW-0472">Membrane</keyword>
<name>A0ABS4TR74_9PSEU</name>
<evidence type="ECO:0000256" key="7">
    <source>
        <dbReference type="ARBA" id="ARBA00022777"/>
    </source>
</evidence>
<feature type="transmembrane region" description="Helical" evidence="11">
    <location>
        <begin position="21"/>
        <end position="41"/>
    </location>
</feature>
<dbReference type="InterPro" id="IPR050980">
    <property type="entry name" value="2C_sensor_his_kinase"/>
</dbReference>
<evidence type="ECO:0000256" key="2">
    <source>
        <dbReference type="ARBA" id="ARBA00012438"/>
    </source>
</evidence>
<dbReference type="EC" id="2.7.13.3" evidence="2"/>
<dbReference type="CDD" id="cd06225">
    <property type="entry name" value="HAMP"/>
    <property type="match status" value="2"/>
</dbReference>
<comment type="catalytic activity">
    <reaction evidence="1">
        <text>ATP + protein L-histidine = ADP + protein N-phospho-L-histidine.</text>
        <dbReference type="EC" id="2.7.13.3"/>
    </reaction>
</comment>
<evidence type="ECO:0000256" key="6">
    <source>
        <dbReference type="ARBA" id="ARBA00022741"/>
    </source>
</evidence>
<sequence length="682" mass="71682">MSSQEFDRPPAEAGFPSGVRVPAIAVLTVLALLAVFCTFRLGGQPDASETRVVAPSQQWFADILARSVGESVNDAVGDLATAVKLYGSEPGRGPEHAIEYFARTSSHTRGLAVLDRPSGRLLAAAGEPVAIESVAVGDVGKTTARVVVDRQGGAWTVTADVLPGGDQLIVVSTKLAVSTDNPGTVLLSTMDGELVRLRPGERDDDELVRQAASAAADGTSGYVVGAAGQGTIPIVAYAPVTTGAAKTKLGVSVLLAGSVPAVENTRLEGVLVPTVTLLGVMLLVLLLLGGALIRPVRQLRANALAIASGRLDTPVGTYRISEMNRIATALERCRRTLAGESPAAPPRRRRFSARTAVVLATVVVLVWSGAVMLTLGRQEVQVPKQAVQITQSLANTTAAAVQGSLQQGVTDLKAFATRIVSADSAQLRPALAELAFRHPRYRSVYVVDLSGNVEARAGRAPLRQDGRPPREHGLHQQNTVGRVPVVYASAPLAGGRHVLIGELDVVKLSAVVRKPGGVGRLVDAGLRTVAATVGFRAHEKITAEPLSRNVSNALRGEPEPTVEQVDGRMSVIASAPIRGSRLTSELQWAIVIQQPVSELPLPGNDIRRNAWLASLVAAVAALGLLGWHLLVLVLPLRRVAANADRLAEGDISTVIYPQRPDEIGTIARCLELCRQAIDKKGS</sequence>
<comment type="caution">
    <text evidence="13">The sequence shown here is derived from an EMBL/GenBank/DDBJ whole genome shotgun (WGS) entry which is preliminary data.</text>
</comment>
<evidence type="ECO:0000256" key="4">
    <source>
        <dbReference type="ARBA" id="ARBA00022679"/>
    </source>
</evidence>
<feature type="domain" description="HAMP" evidence="12">
    <location>
        <begin position="630"/>
        <end position="682"/>
    </location>
</feature>
<dbReference type="PANTHER" id="PTHR44936">
    <property type="entry name" value="SENSOR PROTEIN CREC"/>
    <property type="match status" value="1"/>
</dbReference>
<evidence type="ECO:0000256" key="10">
    <source>
        <dbReference type="ARBA" id="ARBA00023012"/>
    </source>
</evidence>
<dbReference type="Gene3D" id="3.30.450.20">
    <property type="entry name" value="PAS domain"/>
    <property type="match status" value="1"/>
</dbReference>
<dbReference type="CDD" id="cd18773">
    <property type="entry name" value="PDC1_HK_sensor"/>
    <property type="match status" value="1"/>
</dbReference>
<evidence type="ECO:0000256" key="9">
    <source>
        <dbReference type="ARBA" id="ARBA00022989"/>
    </source>
</evidence>